<gene>
    <name evidence="9" type="ORF">HY618_01450</name>
</gene>
<evidence type="ECO:0000256" key="1">
    <source>
        <dbReference type="ARBA" id="ARBA00004651"/>
    </source>
</evidence>
<evidence type="ECO:0000256" key="6">
    <source>
        <dbReference type="ARBA" id="ARBA00022989"/>
    </source>
</evidence>
<evidence type="ECO:0000256" key="3">
    <source>
        <dbReference type="ARBA" id="ARBA00022448"/>
    </source>
</evidence>
<dbReference type="Proteomes" id="UP000752292">
    <property type="component" value="Unassembled WGS sequence"/>
</dbReference>
<dbReference type="PANTHER" id="PTHR30003">
    <property type="entry name" value="L-LACTATE PERMEASE"/>
    <property type="match status" value="1"/>
</dbReference>
<dbReference type="GO" id="GO:0005886">
    <property type="term" value="C:plasma membrane"/>
    <property type="evidence" value="ECO:0007669"/>
    <property type="project" value="UniProtKB-SubCell"/>
</dbReference>
<feature type="transmembrane region" description="Helical" evidence="8">
    <location>
        <begin position="302"/>
        <end position="321"/>
    </location>
</feature>
<proteinExistence type="inferred from homology"/>
<comment type="caution">
    <text evidence="9">The sequence shown here is derived from an EMBL/GenBank/DDBJ whole genome shotgun (WGS) entry which is preliminary data.</text>
</comment>
<accession>A0A932ZRJ7</accession>
<evidence type="ECO:0000256" key="8">
    <source>
        <dbReference type="RuleBase" id="RU365092"/>
    </source>
</evidence>
<keyword evidence="3 8" id="KW-0813">Transport</keyword>
<protein>
    <recommendedName>
        <fullName evidence="8">L-lactate permease</fullName>
    </recommendedName>
</protein>
<feature type="transmembrane region" description="Helical" evidence="8">
    <location>
        <begin position="354"/>
        <end position="372"/>
    </location>
</feature>
<sequence>MSAAAVHLTVATWLWALLPLLALMLSMLVLRWGGKKAGPFGLAVALLVAWVRFGADIDVLENALLRGVLLSLPVLYINIPALLLYHVADAAGGIRNIGWSVSQMTKNHILQLMILAFGFTTFLQGVAGFGVPVAVVAPLLVGIGYPPVEAVAAALIGHAWSVSMGDMASSFQALLSVTRLPPHELGVQVALLLGAAGLAAAVSIAHLHAGWGAVARWPAVVGVLGVVTTAAQVFLAWLNLWIVASFGAGMLCLLVGFAMARMTRYQGPSRPASLPPKPEAQRVRSALPPEGARRMSFHLAFAPYYSLIAVVSLATFVPAVHDALHAWRLKVVLDETITRLGVVTPGEVWRLAPLGHPGALLLYTSLMGWLFYRLNGRWPGRQAALLRRTFQEAYPTSIGIVSMVALASVMTASGMIGILADGAAAATGRVFPVISPLVGLLGCFVTGSNTNSNILFGAFQVEVGELIGVQPVLLAAAQSAGGSLGSMVAPAKVLVGCATAGLAGREGEIFRRVAGYCAVQVLLIGTLAWWLAG</sequence>
<keyword evidence="5 8" id="KW-0812">Transmembrane</keyword>
<feature type="transmembrane region" description="Helical" evidence="8">
    <location>
        <begin position="241"/>
        <end position="260"/>
    </location>
</feature>
<dbReference type="EMBL" id="JACQRX010000064">
    <property type="protein sequence ID" value="MBI4251099.1"/>
    <property type="molecule type" value="Genomic_DNA"/>
</dbReference>
<evidence type="ECO:0000256" key="5">
    <source>
        <dbReference type="ARBA" id="ARBA00022692"/>
    </source>
</evidence>
<dbReference type="InterPro" id="IPR003804">
    <property type="entry name" value="Lactate_perm"/>
</dbReference>
<evidence type="ECO:0000256" key="7">
    <source>
        <dbReference type="ARBA" id="ARBA00023136"/>
    </source>
</evidence>
<keyword evidence="7 8" id="KW-0472">Membrane</keyword>
<feature type="transmembrane region" description="Helical" evidence="8">
    <location>
        <begin position="67"/>
        <end position="88"/>
    </location>
</feature>
<evidence type="ECO:0000313" key="10">
    <source>
        <dbReference type="Proteomes" id="UP000752292"/>
    </source>
</evidence>
<evidence type="ECO:0000256" key="4">
    <source>
        <dbReference type="ARBA" id="ARBA00022475"/>
    </source>
</evidence>
<dbReference type="PANTHER" id="PTHR30003:SF0">
    <property type="entry name" value="GLYCOLATE PERMEASE GLCA-RELATED"/>
    <property type="match status" value="1"/>
</dbReference>
<dbReference type="AlphaFoldDB" id="A0A932ZRJ7"/>
<feature type="transmembrane region" description="Helical" evidence="8">
    <location>
        <begin position="426"/>
        <end position="445"/>
    </location>
</feature>
<dbReference type="GO" id="GO:0015129">
    <property type="term" value="F:lactate transmembrane transporter activity"/>
    <property type="evidence" value="ECO:0007669"/>
    <property type="project" value="UniProtKB-UniRule"/>
</dbReference>
<organism evidence="9 10">
    <name type="scientific">Tectimicrobiota bacterium</name>
    <dbReference type="NCBI Taxonomy" id="2528274"/>
    <lineage>
        <taxon>Bacteria</taxon>
        <taxon>Pseudomonadati</taxon>
        <taxon>Nitrospinota/Tectimicrobiota group</taxon>
        <taxon>Candidatus Tectimicrobiota</taxon>
    </lineage>
</organism>
<dbReference type="GO" id="GO:0015295">
    <property type="term" value="F:solute:proton symporter activity"/>
    <property type="evidence" value="ECO:0007669"/>
    <property type="project" value="TreeGrafter"/>
</dbReference>
<feature type="transmembrane region" description="Helical" evidence="8">
    <location>
        <begin position="185"/>
        <end position="205"/>
    </location>
</feature>
<feature type="transmembrane region" description="Helical" evidence="8">
    <location>
        <begin position="37"/>
        <end position="55"/>
    </location>
</feature>
<evidence type="ECO:0000256" key="2">
    <source>
        <dbReference type="ARBA" id="ARBA00010100"/>
    </source>
</evidence>
<dbReference type="Pfam" id="PF02652">
    <property type="entry name" value="Lactate_perm"/>
    <property type="match status" value="1"/>
</dbReference>
<keyword evidence="6 8" id="KW-1133">Transmembrane helix</keyword>
<feature type="transmembrane region" description="Helical" evidence="8">
    <location>
        <begin position="513"/>
        <end position="532"/>
    </location>
</feature>
<feature type="transmembrane region" description="Helical" evidence="8">
    <location>
        <begin position="393"/>
        <end position="420"/>
    </location>
</feature>
<feature type="transmembrane region" description="Helical" evidence="8">
    <location>
        <begin position="12"/>
        <end position="30"/>
    </location>
</feature>
<comment type="similarity">
    <text evidence="2 8">Belongs to the lactate permease family.</text>
</comment>
<name>A0A932ZRJ7_UNCTE</name>
<feature type="transmembrane region" description="Helical" evidence="8">
    <location>
        <begin position="109"/>
        <end position="137"/>
    </location>
</feature>
<comment type="subcellular location">
    <subcellularLocation>
        <location evidence="1 8">Cell membrane</location>
        <topology evidence="1 8">Multi-pass membrane protein</topology>
    </subcellularLocation>
</comment>
<reference evidence="9" key="1">
    <citation type="submission" date="2020-07" db="EMBL/GenBank/DDBJ databases">
        <title>Huge and variable diversity of episymbiotic CPR bacteria and DPANN archaea in groundwater ecosystems.</title>
        <authorList>
            <person name="He C.Y."/>
            <person name="Keren R."/>
            <person name="Whittaker M."/>
            <person name="Farag I.F."/>
            <person name="Doudna J."/>
            <person name="Cate J.H.D."/>
            <person name="Banfield J.F."/>
        </authorList>
    </citation>
    <scope>NUCLEOTIDE SEQUENCE</scope>
    <source>
        <strain evidence="9">NC_groundwater_1370_Ag_S-0.2um_69_93</strain>
    </source>
</reference>
<keyword evidence="4 8" id="KW-1003">Cell membrane</keyword>
<comment type="function">
    <text evidence="8">Uptake of L-lactate across the membrane. Can also transport D-lactate and glycolate.</text>
</comment>
<evidence type="ECO:0000313" key="9">
    <source>
        <dbReference type="EMBL" id="MBI4251099.1"/>
    </source>
</evidence>
<feature type="transmembrane region" description="Helical" evidence="8">
    <location>
        <begin position="217"/>
        <end position="235"/>
    </location>
</feature>